<keyword evidence="13" id="KW-0457">Lysine biosynthesis</keyword>
<comment type="catalytic activity">
    <reaction evidence="18">
        <text>(S)-2-amino-6-oxohexanoate + NADP(+) + H2O = L-2-aminoadipate + NADPH + 2 H(+)</text>
        <dbReference type="Rhea" id="RHEA:12304"/>
        <dbReference type="ChEBI" id="CHEBI:15377"/>
        <dbReference type="ChEBI" id="CHEBI:15378"/>
        <dbReference type="ChEBI" id="CHEBI:57783"/>
        <dbReference type="ChEBI" id="CHEBI:58321"/>
        <dbReference type="ChEBI" id="CHEBI:58349"/>
        <dbReference type="ChEBI" id="CHEBI:58672"/>
        <dbReference type="EC" id="1.2.1.31"/>
    </reaction>
</comment>
<evidence type="ECO:0000256" key="10">
    <source>
        <dbReference type="ARBA" id="ARBA00022605"/>
    </source>
</evidence>
<feature type="domain" description="Carrier" evidence="20">
    <location>
        <begin position="637"/>
        <end position="716"/>
    </location>
</feature>
<evidence type="ECO:0000256" key="12">
    <source>
        <dbReference type="ARBA" id="ARBA00023002"/>
    </source>
</evidence>
<dbReference type="PROSITE" id="PS50075">
    <property type="entry name" value="CARRIER"/>
    <property type="match status" value="1"/>
</dbReference>
<dbReference type="Gene3D" id="3.40.50.720">
    <property type="entry name" value="NAD(P)-binding Rossmann-like Domain"/>
    <property type="match status" value="1"/>
</dbReference>
<dbReference type="Pfam" id="PF00550">
    <property type="entry name" value="PP-binding"/>
    <property type="match status" value="1"/>
</dbReference>
<dbReference type="InterPro" id="IPR009081">
    <property type="entry name" value="PP-bd_ACP"/>
</dbReference>
<dbReference type="PANTHER" id="PTHR44845">
    <property type="entry name" value="CARRIER DOMAIN-CONTAINING PROTEIN"/>
    <property type="match status" value="1"/>
</dbReference>
<dbReference type="InterPro" id="IPR036291">
    <property type="entry name" value="NAD(P)-bd_dom_sf"/>
</dbReference>
<dbReference type="CDD" id="cd05235">
    <property type="entry name" value="SDR_e1"/>
    <property type="match status" value="1"/>
</dbReference>
<dbReference type="InterPro" id="IPR014397">
    <property type="entry name" value="Lys2"/>
</dbReference>
<evidence type="ECO:0000256" key="11">
    <source>
        <dbReference type="ARBA" id="ARBA00022857"/>
    </source>
</evidence>
<dbReference type="Gene3D" id="1.10.1200.10">
    <property type="entry name" value="ACP-like"/>
    <property type="match status" value="1"/>
</dbReference>
<evidence type="ECO:0000313" key="22">
    <source>
        <dbReference type="Proteomes" id="UP000018087"/>
    </source>
</evidence>
<comment type="cofactor">
    <cofactor evidence="1">
        <name>pantetheine 4'-phosphate</name>
        <dbReference type="ChEBI" id="CHEBI:47942"/>
    </cofactor>
</comment>
<dbReference type="PROSITE" id="PS00455">
    <property type="entry name" value="AMP_BINDING"/>
    <property type="match status" value="1"/>
</dbReference>
<dbReference type="Gene3D" id="3.40.50.12780">
    <property type="entry name" value="N-terminal domain of ligase-like"/>
    <property type="match status" value="1"/>
</dbReference>
<evidence type="ECO:0000256" key="17">
    <source>
        <dbReference type="ARBA" id="ARBA00048414"/>
    </source>
</evidence>
<evidence type="ECO:0000256" key="18">
    <source>
        <dbReference type="ARBA" id="ARBA00049537"/>
    </source>
</evidence>
<dbReference type="SUPFAM" id="SSF56801">
    <property type="entry name" value="Acetyl-CoA synthetase-like"/>
    <property type="match status" value="1"/>
</dbReference>
<evidence type="ECO:0000256" key="1">
    <source>
        <dbReference type="ARBA" id="ARBA00001957"/>
    </source>
</evidence>
<keyword evidence="11" id="KW-0521">NADP</keyword>
<feature type="region of interest" description="Disordered" evidence="19">
    <location>
        <begin position="175"/>
        <end position="220"/>
    </location>
</feature>
<comment type="pathway">
    <text evidence="3">Amino-acid biosynthesis; L-lysine biosynthesis via AAA pathway; L-lysine from L-alpha-aminoadipate (fungal route): step 1/3.</text>
</comment>
<evidence type="ECO:0000256" key="15">
    <source>
        <dbReference type="ARBA" id="ARBA00032195"/>
    </source>
</evidence>
<dbReference type="SMART" id="SM00823">
    <property type="entry name" value="PKS_PP"/>
    <property type="match status" value="1"/>
</dbReference>
<dbReference type="GO" id="GO:0004043">
    <property type="term" value="F:L-aminoadipate-semialdehyde dehydrogenase [NAD(P)+] activity"/>
    <property type="evidence" value="ECO:0007669"/>
    <property type="project" value="UniProtKB-EC"/>
</dbReference>
<dbReference type="AlphaFoldDB" id="U7PPL9"/>
<dbReference type="InterPro" id="IPR036736">
    <property type="entry name" value="ACP-like_sf"/>
</dbReference>
<reference evidence="22" key="1">
    <citation type="journal article" date="2014" name="Genome Announc.">
        <title>Genome sequence of the pathogenic fungus Sporothrix schenckii (ATCC 58251).</title>
        <authorList>
            <person name="Cuomo C.A."/>
            <person name="Rodriguez-Del Valle N."/>
            <person name="Perez-Sanchez L."/>
            <person name="Abouelleil A."/>
            <person name="Goldberg J."/>
            <person name="Young S."/>
            <person name="Zeng Q."/>
            <person name="Birren B.W."/>
        </authorList>
    </citation>
    <scope>NUCLEOTIDE SEQUENCE [LARGE SCALE GENOMIC DNA]</scope>
    <source>
        <strain evidence="22">ATCC 58251 / de Perez 2211183</strain>
    </source>
</reference>
<dbReference type="GO" id="GO:0031177">
    <property type="term" value="F:phosphopantetheine binding"/>
    <property type="evidence" value="ECO:0007669"/>
    <property type="project" value="InterPro"/>
</dbReference>
<dbReference type="STRING" id="1391915.U7PPL9"/>
<dbReference type="InterPro" id="IPR020806">
    <property type="entry name" value="PKS_PP-bd"/>
</dbReference>
<gene>
    <name evidence="21" type="ORF">HMPREF1624_05759</name>
</gene>
<dbReference type="eggNOG" id="KOG1178">
    <property type="taxonomic scope" value="Eukaryota"/>
</dbReference>
<evidence type="ECO:0000256" key="5">
    <source>
        <dbReference type="ARBA" id="ARBA00012913"/>
    </source>
</evidence>
<dbReference type="GO" id="GO:0016874">
    <property type="term" value="F:ligase activity"/>
    <property type="evidence" value="ECO:0007669"/>
    <property type="project" value="UniProtKB-KW"/>
</dbReference>
<dbReference type="EC" id="1.2.1.95" evidence="5"/>
<dbReference type="Proteomes" id="UP000018087">
    <property type="component" value="Unassembled WGS sequence"/>
</dbReference>
<evidence type="ECO:0000256" key="4">
    <source>
        <dbReference type="ARBA" id="ARBA00006432"/>
    </source>
</evidence>
<dbReference type="NCBIfam" id="TIGR03443">
    <property type="entry name" value="alpha_am_amid"/>
    <property type="match status" value="1"/>
</dbReference>
<dbReference type="SUPFAM" id="SSF51735">
    <property type="entry name" value="NAD(P)-binding Rossmann-fold domains"/>
    <property type="match status" value="1"/>
</dbReference>
<organism evidence="21 22">
    <name type="scientific">Sporothrix schenckii (strain ATCC 58251 / de Perez 2211183)</name>
    <name type="common">Rose-picker's disease fungus</name>
    <dbReference type="NCBI Taxonomy" id="1391915"/>
    <lineage>
        <taxon>Eukaryota</taxon>
        <taxon>Fungi</taxon>
        <taxon>Dikarya</taxon>
        <taxon>Ascomycota</taxon>
        <taxon>Pezizomycotina</taxon>
        <taxon>Sordariomycetes</taxon>
        <taxon>Sordariomycetidae</taxon>
        <taxon>Ophiostomatales</taxon>
        <taxon>Ophiostomataceae</taxon>
        <taxon>Sporothrix</taxon>
    </lineage>
</organism>
<evidence type="ECO:0000256" key="13">
    <source>
        <dbReference type="ARBA" id="ARBA00023154"/>
    </source>
</evidence>
<dbReference type="EMBL" id="KI440847">
    <property type="protein sequence ID" value="ERS97588.1"/>
    <property type="molecule type" value="Genomic_DNA"/>
</dbReference>
<accession>U7PPL9</accession>
<evidence type="ECO:0000256" key="8">
    <source>
        <dbReference type="ARBA" id="ARBA00022553"/>
    </source>
</evidence>
<dbReference type="GO" id="GO:0019878">
    <property type="term" value="P:lysine biosynthetic process via aminoadipic acid"/>
    <property type="evidence" value="ECO:0007669"/>
    <property type="project" value="UniProtKB-UniPathway"/>
</dbReference>
<sequence length="1207" mass="129816">MAAPAPPDPTIDLHWGEFRGAIHDIFAANAKKHPDRECVVETKSSQSNERSFTYRQINAAANRLAHHLLAHGCQIGDVAMIYAYRGVDLVVAYMGALKAGATVSVIDPQYPAERQKVLLDIARPRFLVCIDKANRESGPLSAPVLEFVATTLDLKSFIPALQLCDDGELRGGVRADAADTTDGGKDTLDPATYSSEDPSGVDVGPEAAPTLSYTSGSEGRPKGVLGRHFSLTHYFPWMAERFRLSDQDRFTMLSGIAHDPIQRDIFTPLFLGAKIIIPPVEVIAYELLAEWMKESRVTVTHLTPAMGQILVGGATARIGALRNAFFVGDQLTKKDTTKLRNLASGANVINLYGSTESQRAVSYLRIPSKNEDPDVLDRFPDIIPVGQGMQNVQLLVVDRDDPTRLCDVGEQGELFLRAGGLARGYLGSDETTQALNRAKFVANWFVDHPDPRDRLYKTGDLGRRRPDGSVECTGRIDSQVKIRGFRIELGEIDAHLSQHPFLRENVTLVRRDKNEEHTLVTYFVPETKRWFQHLEELEAQGGGGAGPTRSRTSRAALDVPSPDESIGQMLLRFRSLSEDTKKFLAGRLPSYAVPSLFIPLARMPLNPNGKIDKAALPFPDEADLAFLAKRRASSVAPKLTDTQQRLAAIWAAVIPNCFARSLRPESNFFDVGGHSILAQQMFFRLTKEWKDIDVPLRAIFQHPTLEALAAEIDRAQDPIGLRLDAVPLETDAHAQDEAYAVDARELAGQLPASIPAAPATWDAAAASGRAPTVFLTGATGFLGAYIVHELIEGPTQANVIALVRATDAAAGLARLESVMTAYGLWSPAWRTASPTPRVQVVAGDFAQPQFGLADDVWAQLSSTVDAVIHNGAQVNWMLPYSVLRAANVLSTMTCIQLCAAGGGGGGGGGKPKRLAFVSSTSALDNDHFVQQAAGPHGTPLLETDDLASSRKGLATGYGQSKWASEYLLREAGRRGLVGAIVRSGYITGDPVTGTSVTDDFLVRLWKGCLQVGARPDIANTLNAVPVTQVNRIVVAAAFYLPAAADGVSLAVAHVTGHPRPTLNDWMGALEAYGYTAPRVPYADWADRVKAYVDDEANANANAAAAGREFALLPLFHMVVGDLPGNSLAPELDDRHAQRALQLYDAASTPTANAVPLATMGVYLAYLVAAGFLPAAPAGTRATPLPQLSEAALANIAAGRLGGRSAAK</sequence>
<keyword evidence="7" id="KW-0596">Phosphopantetheine</keyword>
<dbReference type="InterPro" id="IPR013120">
    <property type="entry name" value="FAR_NAD-bd"/>
</dbReference>
<evidence type="ECO:0000256" key="9">
    <source>
        <dbReference type="ARBA" id="ARBA00022598"/>
    </source>
</evidence>
<dbReference type="InterPro" id="IPR000873">
    <property type="entry name" value="AMP-dep_synth/lig_dom"/>
</dbReference>
<feature type="region of interest" description="Disordered" evidence="19">
    <location>
        <begin position="540"/>
        <end position="561"/>
    </location>
</feature>
<dbReference type="PANTHER" id="PTHR44845:SF1">
    <property type="entry name" value="L-2-AMINOADIPATE REDUCTASE"/>
    <property type="match status" value="1"/>
</dbReference>
<evidence type="ECO:0000256" key="7">
    <source>
        <dbReference type="ARBA" id="ARBA00022450"/>
    </source>
</evidence>
<dbReference type="UniPathway" id="UPA00033">
    <property type="reaction ID" value="UER00032"/>
</dbReference>
<comment type="function">
    <text evidence="2">Catalyzes the activation of alpha-aminoadipate by ATP-dependent adenylation and the reduction of activated alpha-aminoadipate by NADPH. The activated alpha-aminoadipate is bound to the phosphopantheinyl group of the enzyme itself before it is reduced to (S)-2-amino-6-oxohexanoate.</text>
</comment>
<dbReference type="InterPro" id="IPR042099">
    <property type="entry name" value="ANL_N_sf"/>
</dbReference>
<dbReference type="OrthoDB" id="329835at2759"/>
<dbReference type="InterPro" id="IPR010071">
    <property type="entry name" value="AA_adenyl_dom"/>
</dbReference>
<evidence type="ECO:0000256" key="2">
    <source>
        <dbReference type="ARBA" id="ARBA00003499"/>
    </source>
</evidence>
<keyword evidence="8" id="KW-0597">Phosphoprotein</keyword>
<name>U7PPL9_SPOS1</name>
<proteinExistence type="inferred from homology"/>
<dbReference type="InterPro" id="IPR045851">
    <property type="entry name" value="AMP-bd_C_sf"/>
</dbReference>
<dbReference type="NCBIfam" id="TIGR01733">
    <property type="entry name" value="AA-adenyl-dom"/>
    <property type="match status" value="1"/>
</dbReference>
<feature type="compositionally biased region" description="Basic and acidic residues" evidence="19">
    <location>
        <begin position="175"/>
        <end position="188"/>
    </location>
</feature>
<dbReference type="Gene3D" id="3.30.300.30">
    <property type="match status" value="1"/>
</dbReference>
<evidence type="ECO:0000256" key="19">
    <source>
        <dbReference type="SAM" id="MobiDB-lite"/>
    </source>
</evidence>
<dbReference type="Pfam" id="PF00501">
    <property type="entry name" value="AMP-binding"/>
    <property type="match status" value="1"/>
</dbReference>
<keyword evidence="10" id="KW-0028">Amino-acid biosynthesis</keyword>
<dbReference type="PIRSF" id="PIRSF001617">
    <property type="entry name" value="Alpha-AR"/>
    <property type="match status" value="1"/>
</dbReference>
<evidence type="ECO:0000256" key="6">
    <source>
        <dbReference type="ARBA" id="ARBA00013073"/>
    </source>
</evidence>
<evidence type="ECO:0000256" key="3">
    <source>
        <dbReference type="ARBA" id="ARBA00004827"/>
    </source>
</evidence>
<comment type="catalytic activity">
    <reaction evidence="17">
        <text>(S)-2-amino-6-oxohexanoate + NAD(+) + H2O = L-2-aminoadipate + NADH + 2 H(+)</text>
        <dbReference type="Rhea" id="RHEA:12308"/>
        <dbReference type="ChEBI" id="CHEBI:15377"/>
        <dbReference type="ChEBI" id="CHEBI:15378"/>
        <dbReference type="ChEBI" id="CHEBI:57540"/>
        <dbReference type="ChEBI" id="CHEBI:57945"/>
        <dbReference type="ChEBI" id="CHEBI:58321"/>
        <dbReference type="ChEBI" id="CHEBI:58672"/>
        <dbReference type="EC" id="1.2.1.31"/>
    </reaction>
</comment>
<protein>
    <recommendedName>
        <fullName evidence="15">Alpha-aminoadipate reductase</fullName>
        <ecNumber evidence="6">1.2.1.31</ecNumber>
        <ecNumber evidence="5">1.2.1.95</ecNumber>
    </recommendedName>
    <alternativeName>
        <fullName evidence="14">L-aminoadipate-semialdehyde dehydrogenase</fullName>
    </alternativeName>
</protein>
<dbReference type="InterPro" id="IPR010080">
    <property type="entry name" value="Thioester_reductase-like_dom"/>
</dbReference>
<evidence type="ECO:0000256" key="16">
    <source>
        <dbReference type="ARBA" id="ARBA00048260"/>
    </source>
</evidence>
<dbReference type="EC" id="1.2.1.31" evidence="6"/>
<evidence type="ECO:0000259" key="20">
    <source>
        <dbReference type="PROSITE" id="PS50075"/>
    </source>
</evidence>
<dbReference type="NCBIfam" id="TIGR01746">
    <property type="entry name" value="Thioester-redct"/>
    <property type="match status" value="1"/>
</dbReference>
<comment type="catalytic activity">
    <reaction evidence="16">
        <text>(S)-2-amino-6-oxohexanoate + AMP + diphosphate + NADP(+) = L-2-aminoadipate + ATP + NADPH + H(+)</text>
        <dbReference type="Rhea" id="RHEA:46936"/>
        <dbReference type="ChEBI" id="CHEBI:15378"/>
        <dbReference type="ChEBI" id="CHEBI:30616"/>
        <dbReference type="ChEBI" id="CHEBI:33019"/>
        <dbReference type="ChEBI" id="CHEBI:57783"/>
        <dbReference type="ChEBI" id="CHEBI:58321"/>
        <dbReference type="ChEBI" id="CHEBI:58349"/>
        <dbReference type="ChEBI" id="CHEBI:58672"/>
        <dbReference type="ChEBI" id="CHEBI:456215"/>
        <dbReference type="EC" id="1.2.1.95"/>
    </reaction>
</comment>
<evidence type="ECO:0000256" key="14">
    <source>
        <dbReference type="ARBA" id="ARBA00031335"/>
    </source>
</evidence>
<dbReference type="HOGENOM" id="CLU_000022_19_1_1"/>
<comment type="similarity">
    <text evidence="4">Belongs to the ATP-dependent AMP-binding enzyme family.</text>
</comment>
<keyword evidence="22" id="KW-1185">Reference proteome</keyword>
<dbReference type="Pfam" id="PF07993">
    <property type="entry name" value="NAD_binding_4"/>
    <property type="match status" value="1"/>
</dbReference>
<dbReference type="InterPro" id="IPR020845">
    <property type="entry name" value="AMP-binding_CS"/>
</dbReference>
<evidence type="ECO:0000313" key="21">
    <source>
        <dbReference type="EMBL" id="ERS97588.1"/>
    </source>
</evidence>
<keyword evidence="12" id="KW-0560">Oxidoreductase</keyword>
<dbReference type="SUPFAM" id="SSF47336">
    <property type="entry name" value="ACP-like"/>
    <property type="match status" value="1"/>
</dbReference>
<keyword evidence="9" id="KW-0436">Ligase</keyword>